<dbReference type="RefSeq" id="WP_004088843.1">
    <property type="nucleotide sequence ID" value="NZ_CALESD010000122.1"/>
</dbReference>
<dbReference type="GO" id="GO:0006412">
    <property type="term" value="P:translation"/>
    <property type="evidence" value="ECO:0007669"/>
    <property type="project" value="UniProtKB-UniRule"/>
</dbReference>
<dbReference type="GO" id="GO:0016740">
    <property type="term" value="F:transferase activity"/>
    <property type="evidence" value="ECO:0007669"/>
    <property type="project" value="UniProtKB-KW"/>
</dbReference>
<dbReference type="EC" id="6.3.5.-" evidence="1"/>
<dbReference type="NCBIfam" id="TIGR00135">
    <property type="entry name" value="gatC"/>
    <property type="match status" value="1"/>
</dbReference>
<evidence type="ECO:0000256" key="2">
    <source>
        <dbReference type="SAM" id="Coils"/>
    </source>
</evidence>
<feature type="coiled-coil region" evidence="2">
    <location>
        <begin position="17"/>
        <end position="44"/>
    </location>
</feature>
<dbReference type="STRING" id="37372.XJ32_01675"/>
<accession>A0A4U8U7H0</accession>
<dbReference type="SUPFAM" id="SSF141000">
    <property type="entry name" value="Glu-tRNAGln amidotransferase C subunit"/>
    <property type="match status" value="1"/>
</dbReference>
<dbReference type="GeneID" id="60657481"/>
<comment type="subunit">
    <text evidence="1">Heterotrimer of A, B and C subunits.</text>
</comment>
<comment type="similarity">
    <text evidence="1">Belongs to the GatC family.</text>
</comment>
<dbReference type="Proteomes" id="UP000029870">
    <property type="component" value="Unassembled WGS sequence"/>
</dbReference>
<dbReference type="PANTHER" id="PTHR15004">
    <property type="entry name" value="GLUTAMYL-TRNA(GLN) AMIDOTRANSFERASE SUBUNIT C, MITOCHONDRIAL"/>
    <property type="match status" value="1"/>
</dbReference>
<dbReference type="EMBL" id="JRPH02000008">
    <property type="protein sequence ID" value="TLE05319.1"/>
    <property type="molecule type" value="Genomic_DNA"/>
</dbReference>
<organism evidence="4 5">
    <name type="scientific">Helicobacter bilis</name>
    <dbReference type="NCBI Taxonomy" id="37372"/>
    <lineage>
        <taxon>Bacteria</taxon>
        <taxon>Pseudomonadati</taxon>
        <taxon>Campylobacterota</taxon>
        <taxon>Epsilonproteobacteria</taxon>
        <taxon>Campylobacterales</taxon>
        <taxon>Helicobacteraceae</taxon>
        <taxon>Helicobacter</taxon>
    </lineage>
</organism>
<evidence type="ECO:0000313" key="5">
    <source>
        <dbReference type="Proteomes" id="UP000029857"/>
    </source>
</evidence>
<name>A0A4U8U7H0_9HELI</name>
<proteinExistence type="inferred from homology"/>
<dbReference type="GO" id="GO:0070681">
    <property type="term" value="P:glutaminyl-tRNAGln biosynthesis via transamidation"/>
    <property type="evidence" value="ECO:0007669"/>
    <property type="project" value="TreeGrafter"/>
</dbReference>
<dbReference type="GO" id="GO:0005524">
    <property type="term" value="F:ATP binding"/>
    <property type="evidence" value="ECO:0007669"/>
    <property type="project" value="UniProtKB-KW"/>
</dbReference>
<dbReference type="AlphaFoldDB" id="A0A4U8U7H0"/>
<dbReference type="HAMAP" id="MF_00122">
    <property type="entry name" value="GatC"/>
    <property type="match status" value="1"/>
</dbReference>
<dbReference type="Gene3D" id="1.10.20.60">
    <property type="entry name" value="Glu-tRNAGln amidotransferase C subunit, N-terminal domain"/>
    <property type="match status" value="1"/>
</dbReference>
<comment type="catalytic activity">
    <reaction evidence="1">
        <text>L-aspartyl-tRNA(Asn) + L-glutamine + ATP + H2O = L-asparaginyl-tRNA(Asn) + L-glutamate + ADP + phosphate + 2 H(+)</text>
        <dbReference type="Rhea" id="RHEA:14513"/>
        <dbReference type="Rhea" id="RHEA-COMP:9674"/>
        <dbReference type="Rhea" id="RHEA-COMP:9677"/>
        <dbReference type="ChEBI" id="CHEBI:15377"/>
        <dbReference type="ChEBI" id="CHEBI:15378"/>
        <dbReference type="ChEBI" id="CHEBI:29985"/>
        <dbReference type="ChEBI" id="CHEBI:30616"/>
        <dbReference type="ChEBI" id="CHEBI:43474"/>
        <dbReference type="ChEBI" id="CHEBI:58359"/>
        <dbReference type="ChEBI" id="CHEBI:78515"/>
        <dbReference type="ChEBI" id="CHEBI:78516"/>
        <dbReference type="ChEBI" id="CHEBI:456216"/>
    </reaction>
</comment>
<evidence type="ECO:0000256" key="1">
    <source>
        <dbReference type="HAMAP-Rule" id="MF_00122"/>
    </source>
</evidence>
<keyword evidence="2" id="KW-0175">Coiled coil</keyword>
<dbReference type="EMBL" id="JRPJ02000031">
    <property type="protein sequence ID" value="TLE09405.1"/>
    <property type="molecule type" value="Genomic_DNA"/>
</dbReference>
<keyword evidence="1" id="KW-0648">Protein biosynthesis</keyword>
<keyword evidence="1" id="KW-0436">Ligase</keyword>
<evidence type="ECO:0000313" key="3">
    <source>
        <dbReference type="EMBL" id="TLE05319.1"/>
    </source>
</evidence>
<comment type="function">
    <text evidence="1">Allows the formation of correctly charged Asn-tRNA(Asn) or Gln-tRNA(Gln) through the transamidation of misacylated Asp-tRNA(Asn) or Glu-tRNA(Gln) in organisms which lack either or both of asparaginyl-tRNA or glutaminyl-tRNA synthetases. The reaction takes place in the presence of glutamine and ATP through an activated phospho-Asp-tRNA(Asn) or phospho-Glu-tRNA(Gln).</text>
</comment>
<reference evidence="5 6" key="1">
    <citation type="journal article" date="2014" name="Genome Announc.">
        <title>Draft genome sequences of eight enterohepatic helicobacter species isolated from both laboratory and wild rodents.</title>
        <authorList>
            <person name="Sheh A."/>
            <person name="Shen Z."/>
            <person name="Fox J.G."/>
        </authorList>
    </citation>
    <scope>NUCLEOTIDE SEQUENCE [LARGE SCALE GENOMIC DNA]</scope>
    <source>
        <strain evidence="4 5">ATCC 49320</strain>
        <strain evidence="3 6">Missouri</strain>
    </source>
</reference>
<evidence type="ECO:0000313" key="6">
    <source>
        <dbReference type="Proteomes" id="UP000029870"/>
    </source>
</evidence>
<comment type="caution">
    <text evidence="4">The sequence shown here is derived from an EMBL/GenBank/DDBJ whole genome shotgun (WGS) entry which is preliminary data.</text>
</comment>
<dbReference type="Pfam" id="PF02686">
    <property type="entry name" value="GatC"/>
    <property type="match status" value="1"/>
</dbReference>
<comment type="catalytic activity">
    <reaction evidence="1">
        <text>L-glutamyl-tRNA(Gln) + L-glutamine + ATP + H2O = L-glutaminyl-tRNA(Gln) + L-glutamate + ADP + phosphate + H(+)</text>
        <dbReference type="Rhea" id="RHEA:17521"/>
        <dbReference type="Rhea" id="RHEA-COMP:9681"/>
        <dbReference type="Rhea" id="RHEA-COMP:9684"/>
        <dbReference type="ChEBI" id="CHEBI:15377"/>
        <dbReference type="ChEBI" id="CHEBI:15378"/>
        <dbReference type="ChEBI" id="CHEBI:29985"/>
        <dbReference type="ChEBI" id="CHEBI:30616"/>
        <dbReference type="ChEBI" id="CHEBI:43474"/>
        <dbReference type="ChEBI" id="CHEBI:58359"/>
        <dbReference type="ChEBI" id="CHEBI:78520"/>
        <dbReference type="ChEBI" id="CHEBI:78521"/>
        <dbReference type="ChEBI" id="CHEBI:456216"/>
    </reaction>
</comment>
<dbReference type="GO" id="GO:0050567">
    <property type="term" value="F:glutaminyl-tRNA synthase (glutamine-hydrolyzing) activity"/>
    <property type="evidence" value="ECO:0007669"/>
    <property type="project" value="UniProtKB-UniRule"/>
</dbReference>
<dbReference type="InterPro" id="IPR036113">
    <property type="entry name" value="Asp/Glu-ADT_sf_sub_c"/>
</dbReference>
<keyword evidence="1" id="KW-0067">ATP-binding</keyword>
<protein>
    <recommendedName>
        <fullName evidence="1">Aspartyl/glutamyl-tRNA(Asn/Gln) amidotransferase subunit C</fullName>
        <shortName evidence="1">Asp/Glu-ADT subunit C</shortName>
        <ecNumber evidence="1">6.3.5.-</ecNumber>
    </recommendedName>
</protein>
<dbReference type="InterPro" id="IPR003837">
    <property type="entry name" value="GatC"/>
</dbReference>
<reference evidence="4" key="2">
    <citation type="submission" date="2018-04" db="EMBL/GenBank/DDBJ databases">
        <authorList>
            <person name="Sheh A."/>
            <person name="Shen Z."/>
            <person name="Mannion A.J."/>
            <person name="Fox J.G."/>
        </authorList>
    </citation>
    <scope>NUCLEOTIDE SEQUENCE</scope>
    <source>
        <strain evidence="4">ATCC 49320</strain>
        <strain evidence="3">Missouri</strain>
    </source>
</reference>
<gene>
    <name evidence="1 4" type="primary">gatC</name>
    <name evidence="3" type="ORF">LS77_003700</name>
    <name evidence="4" type="ORF">LS79_008120</name>
</gene>
<evidence type="ECO:0000313" key="4">
    <source>
        <dbReference type="EMBL" id="TLE09405.1"/>
    </source>
</evidence>
<keyword evidence="1" id="KW-0547">Nucleotide-binding</keyword>
<dbReference type="Proteomes" id="UP000029857">
    <property type="component" value="Unassembled WGS sequence"/>
</dbReference>
<keyword evidence="4" id="KW-0808">Transferase</keyword>
<dbReference type="PANTHER" id="PTHR15004:SF0">
    <property type="entry name" value="GLUTAMYL-TRNA(GLN) AMIDOTRANSFERASE SUBUNIT C, MITOCHONDRIAL"/>
    <property type="match status" value="1"/>
</dbReference>
<sequence>MFVDDKLLDKLEKLAMIHIAQEKREDFKEELSEIIAKMDSLQEVDTDSITLQKDDKTPMRPDLPEDSAIRDQILKQAPKAKDGYFIVPKVIG</sequence>
<dbReference type="GO" id="GO:0006450">
    <property type="term" value="P:regulation of translational fidelity"/>
    <property type="evidence" value="ECO:0007669"/>
    <property type="project" value="InterPro"/>
</dbReference>